<dbReference type="Pfam" id="PF00149">
    <property type="entry name" value="Metallophos"/>
    <property type="match status" value="1"/>
</dbReference>
<name>A0A8J6JM30_9FIRM</name>
<feature type="chain" id="PRO_5039521218" evidence="3">
    <location>
        <begin position="30"/>
        <end position="745"/>
    </location>
</feature>
<keyword evidence="6" id="KW-1185">Reference proteome</keyword>
<evidence type="ECO:0000313" key="5">
    <source>
        <dbReference type="EMBL" id="MBC5737305.1"/>
    </source>
</evidence>
<dbReference type="InterPro" id="IPR029052">
    <property type="entry name" value="Metallo-depent_PP-like"/>
</dbReference>
<keyword evidence="1 3" id="KW-0732">Signal</keyword>
<dbReference type="PANTHER" id="PTHR11575:SF6">
    <property type="entry name" value="2',3'-CYCLIC-NUCLEOTIDE 2'-PHOSPHODIESTERASE_3'-NUCLEOTIDASE"/>
    <property type="match status" value="1"/>
</dbReference>
<dbReference type="GO" id="GO:0030288">
    <property type="term" value="C:outer membrane-bounded periplasmic space"/>
    <property type="evidence" value="ECO:0007669"/>
    <property type="project" value="TreeGrafter"/>
</dbReference>
<dbReference type="InterPro" id="IPR004843">
    <property type="entry name" value="Calcineurin-like_PHP"/>
</dbReference>
<gene>
    <name evidence="5" type="ORF">H8S62_09835</name>
</gene>
<proteinExistence type="predicted"/>
<dbReference type="InterPro" id="IPR036907">
    <property type="entry name" value="5'-Nucleotdase_C_sf"/>
</dbReference>
<dbReference type="PROSITE" id="PS51272">
    <property type="entry name" value="SLH"/>
    <property type="match status" value="1"/>
</dbReference>
<dbReference type="Gene3D" id="3.90.780.10">
    <property type="entry name" value="5'-Nucleotidase, C-terminal domain"/>
    <property type="match status" value="1"/>
</dbReference>
<feature type="signal peptide" evidence="3">
    <location>
        <begin position="1"/>
        <end position="29"/>
    </location>
</feature>
<dbReference type="Pfam" id="PF02872">
    <property type="entry name" value="5_nucleotid_C"/>
    <property type="match status" value="1"/>
</dbReference>
<organism evidence="5 6">
    <name type="scientific">Lawsonibacter faecis</name>
    <dbReference type="NCBI Taxonomy" id="2763052"/>
    <lineage>
        <taxon>Bacteria</taxon>
        <taxon>Bacillati</taxon>
        <taxon>Bacillota</taxon>
        <taxon>Clostridia</taxon>
        <taxon>Eubacteriales</taxon>
        <taxon>Oscillospiraceae</taxon>
        <taxon>Lawsonibacter</taxon>
    </lineage>
</organism>
<evidence type="ECO:0000313" key="6">
    <source>
        <dbReference type="Proteomes" id="UP000607645"/>
    </source>
</evidence>
<feature type="domain" description="SLH" evidence="4">
    <location>
        <begin position="622"/>
        <end position="686"/>
    </location>
</feature>
<dbReference type="SUPFAM" id="SSF56300">
    <property type="entry name" value="Metallo-dependent phosphatases"/>
    <property type="match status" value="1"/>
</dbReference>
<evidence type="ECO:0000259" key="4">
    <source>
        <dbReference type="PROSITE" id="PS51272"/>
    </source>
</evidence>
<dbReference type="PROSITE" id="PS00786">
    <property type="entry name" value="5_NUCLEOTIDASE_2"/>
    <property type="match status" value="1"/>
</dbReference>
<dbReference type="InterPro" id="IPR008334">
    <property type="entry name" value="5'-Nucleotdase_C"/>
</dbReference>
<dbReference type="GO" id="GO:0000166">
    <property type="term" value="F:nucleotide binding"/>
    <property type="evidence" value="ECO:0007669"/>
    <property type="project" value="InterPro"/>
</dbReference>
<dbReference type="InterPro" id="IPR001119">
    <property type="entry name" value="SLH_dom"/>
</dbReference>
<dbReference type="SUPFAM" id="SSF55816">
    <property type="entry name" value="5'-nucleotidase (syn. UDP-sugar hydrolase), C-terminal domain"/>
    <property type="match status" value="1"/>
</dbReference>
<dbReference type="PROSITE" id="PS51257">
    <property type="entry name" value="PROKAR_LIPOPROTEIN"/>
    <property type="match status" value="1"/>
</dbReference>
<sequence length="745" mass="79900">MSKKRVSRTLTGLLAGLVAVSCMGLSALAAAPESITIGIYSTTDMHGRCYGTDPLTDGSVNNSYLKVATAVKEERAKVDGSVLVDCGDIIQGSAITSYNVNMKEGEENPMAYCLRYIGYDAFVLGNHEFNYSSEIQTKFYDLLQSTDASVAGSPVSVVCANLIYTDTQQPKFKPYITKEFTVGGKTFTIGVLGFENVNVPNWDVPEHYAGLQFTHDGNTDRTYVYEWVNYWQQEMRETAKCDFVIVAAHSGEGGDAVGDGADGAKGSMEGFTAENQMRYFIENTTGVDMVMSGHNHTPGIYSIKNADGREIPCVNGGCNTLTATTLTLRSDGTLSLGESNALNLKDYEDDAGLSALIKPYYDETVPFVNQQIGTLSGKWDDVSDYYYTQGDTYDLVQKAQIWATGADVSITTPVPQKGFTLSSLFAEGAETAAVSLKNCYAFYKYDNNLLYMIEMTGKQLKDWLEQSASTYQIGEDGSLTGAGFGTDIAYGISYDVYVGNPEGSRVQNITYKGAPLADDAVLKVALSSYRLSATPGADSYGWYAATGINTGSDKVLFNASVSEQFGGVGGSVPLIIGEYIKSETAAGRDITPGHDTEFHVYATASDTMTRLQFVEKLHEAAGSPAAESAPFKDAGHNAALAWAYTKGIVSGDGTGNFLPDAPITREQAAVMLLNYAKSVEKGPVGAWAVQLSYADAADIHGWAAEGAMWNLISKLIPVGEDNRFNPNGTLSPADAQAMLDAFAAL</sequence>
<dbReference type="EMBL" id="JACOPQ010000007">
    <property type="protein sequence ID" value="MBC5737305.1"/>
    <property type="molecule type" value="Genomic_DNA"/>
</dbReference>
<dbReference type="Proteomes" id="UP000607645">
    <property type="component" value="Unassembled WGS sequence"/>
</dbReference>
<dbReference type="InterPro" id="IPR006146">
    <property type="entry name" value="5'-Nucleotdase_CS"/>
</dbReference>
<dbReference type="InterPro" id="IPR006179">
    <property type="entry name" value="5_nucleotidase/apyrase"/>
</dbReference>
<dbReference type="GO" id="GO:0009166">
    <property type="term" value="P:nucleotide catabolic process"/>
    <property type="evidence" value="ECO:0007669"/>
    <property type="project" value="InterPro"/>
</dbReference>
<dbReference type="PANTHER" id="PTHR11575">
    <property type="entry name" value="5'-NUCLEOTIDASE-RELATED"/>
    <property type="match status" value="1"/>
</dbReference>
<dbReference type="GO" id="GO:0046872">
    <property type="term" value="F:metal ion binding"/>
    <property type="evidence" value="ECO:0007669"/>
    <property type="project" value="InterPro"/>
</dbReference>
<keyword evidence="2" id="KW-0677">Repeat</keyword>
<evidence type="ECO:0000256" key="1">
    <source>
        <dbReference type="ARBA" id="ARBA00022729"/>
    </source>
</evidence>
<reference evidence="5" key="1">
    <citation type="submission" date="2020-08" db="EMBL/GenBank/DDBJ databases">
        <title>Genome public.</title>
        <authorList>
            <person name="Liu C."/>
            <person name="Sun Q."/>
        </authorList>
    </citation>
    <scope>NUCLEOTIDE SEQUENCE</scope>
    <source>
        <strain evidence="5">NSJ-52</strain>
    </source>
</reference>
<protein>
    <submittedName>
        <fullName evidence="5">5'-nucleotidase C-terminal domain-containing protein</fullName>
    </submittedName>
</protein>
<dbReference type="Pfam" id="PF00395">
    <property type="entry name" value="SLH"/>
    <property type="match status" value="1"/>
</dbReference>
<dbReference type="AlphaFoldDB" id="A0A8J6JM30"/>
<dbReference type="RefSeq" id="WP_173023517.1">
    <property type="nucleotide sequence ID" value="NZ_JACOPQ010000007.1"/>
</dbReference>
<accession>A0A8J6JM30</accession>
<dbReference type="Gene3D" id="3.60.21.10">
    <property type="match status" value="1"/>
</dbReference>
<evidence type="ECO:0000256" key="2">
    <source>
        <dbReference type="ARBA" id="ARBA00022737"/>
    </source>
</evidence>
<dbReference type="GO" id="GO:0016788">
    <property type="term" value="F:hydrolase activity, acting on ester bonds"/>
    <property type="evidence" value="ECO:0007669"/>
    <property type="project" value="InterPro"/>
</dbReference>
<comment type="caution">
    <text evidence="5">The sequence shown here is derived from an EMBL/GenBank/DDBJ whole genome shotgun (WGS) entry which is preliminary data.</text>
</comment>
<evidence type="ECO:0000256" key="3">
    <source>
        <dbReference type="SAM" id="SignalP"/>
    </source>
</evidence>